<accession>A0A1H7ZAB9</accession>
<dbReference type="InterPro" id="IPR051207">
    <property type="entry name" value="ComplexI_NDUFA9_subunit"/>
</dbReference>
<dbReference type="SUPFAM" id="SSF51735">
    <property type="entry name" value="NAD(P)-binding Rossmann-fold domains"/>
    <property type="match status" value="1"/>
</dbReference>
<dbReference type="InterPro" id="IPR036291">
    <property type="entry name" value="NAD(P)-bd_dom_sf"/>
</dbReference>
<dbReference type="GO" id="GO:0044877">
    <property type="term" value="F:protein-containing complex binding"/>
    <property type="evidence" value="ECO:0007669"/>
    <property type="project" value="TreeGrafter"/>
</dbReference>
<dbReference type="Pfam" id="PF13460">
    <property type="entry name" value="NAD_binding_10"/>
    <property type="match status" value="1"/>
</dbReference>
<dbReference type="PANTHER" id="PTHR12126:SF11">
    <property type="entry name" value="NADH DEHYDROGENASE [UBIQUINONE] 1 ALPHA SUBCOMPLEX SUBUNIT 9, MITOCHONDRIAL"/>
    <property type="match status" value="1"/>
</dbReference>
<keyword evidence="3" id="KW-1185">Reference proteome</keyword>
<feature type="domain" description="NAD(P)-binding" evidence="1">
    <location>
        <begin position="9"/>
        <end position="125"/>
    </location>
</feature>
<dbReference type="InterPro" id="IPR016040">
    <property type="entry name" value="NAD(P)-bd_dom"/>
</dbReference>
<name>A0A1H7ZAB9_9ACTN</name>
<evidence type="ECO:0000313" key="3">
    <source>
        <dbReference type="Proteomes" id="UP000198953"/>
    </source>
</evidence>
<dbReference type="EMBL" id="FOBF01000014">
    <property type="protein sequence ID" value="SEM55205.1"/>
    <property type="molecule type" value="Genomic_DNA"/>
</dbReference>
<reference evidence="2 3" key="1">
    <citation type="submission" date="2016-10" db="EMBL/GenBank/DDBJ databases">
        <authorList>
            <person name="de Groot N.N."/>
        </authorList>
    </citation>
    <scope>NUCLEOTIDE SEQUENCE [LARGE SCALE GENOMIC DNA]</scope>
    <source>
        <strain evidence="2 3">DSM 43357</strain>
    </source>
</reference>
<dbReference type="Gene3D" id="3.40.50.720">
    <property type="entry name" value="NAD(P)-binding Rossmann-like Domain"/>
    <property type="match status" value="1"/>
</dbReference>
<dbReference type="AlphaFoldDB" id="A0A1H7ZAB9"/>
<dbReference type="STRING" id="46177.SAMN05660976_05464"/>
<protein>
    <submittedName>
        <fullName evidence="2">Uncharacterized conserved protein YbjT, contains NAD(P)-binding and DUF2867 domains</fullName>
    </submittedName>
</protein>
<evidence type="ECO:0000313" key="2">
    <source>
        <dbReference type="EMBL" id="SEM55205.1"/>
    </source>
</evidence>
<sequence>MDVLAGQGYEVRAASRAARNAGGPVRWVVADLVSGRGVAEAVDGVDAVVHLASAPYKGRYTAQVEIDGTRGLLRAAREAGVGHVLYVSIVGADRVPWGYYRVKLRGEEVVRAGGVPWTILRATQFHGFVEQGLAALARPGFLVVDPAIPAQPVDVRDVAARLEGLLRLGPSRTVEEFGGPEVLTLGEAAETWLRARGRRRPVLRVRLPGPLGRAFRAGHLVTAARPTGTITWREYLAQ</sequence>
<dbReference type="PANTHER" id="PTHR12126">
    <property type="entry name" value="NADH-UBIQUINONE OXIDOREDUCTASE 39 KDA SUBUNIT-RELATED"/>
    <property type="match status" value="1"/>
</dbReference>
<dbReference type="Proteomes" id="UP000198953">
    <property type="component" value="Unassembled WGS sequence"/>
</dbReference>
<organism evidence="2 3">
    <name type="scientific">Nonomuraea pusilla</name>
    <dbReference type="NCBI Taxonomy" id="46177"/>
    <lineage>
        <taxon>Bacteria</taxon>
        <taxon>Bacillati</taxon>
        <taxon>Actinomycetota</taxon>
        <taxon>Actinomycetes</taxon>
        <taxon>Streptosporangiales</taxon>
        <taxon>Streptosporangiaceae</taxon>
        <taxon>Nonomuraea</taxon>
    </lineage>
</organism>
<gene>
    <name evidence="2" type="ORF">SAMN05660976_05464</name>
</gene>
<proteinExistence type="predicted"/>
<evidence type="ECO:0000259" key="1">
    <source>
        <dbReference type="Pfam" id="PF13460"/>
    </source>
</evidence>